<sequence>MNQLVYIENNKPVTDSLQVALTFGKRHADELRSIEHSGFSAEFTERNFALSNYRDSTGRRLPKYIISQDGFSMLAMGYTGAAAVRFKEMYIAEFNRMAAKLNGNSSGVQALLQATQNLIDTQMVMAERMDAVESKVDAQITLNSGQQRALQQAINKKVCSIEPISSERRDLFRQIHKEVKDRWQVASYKDVLRHELEGVLEYVKAWVPVRRIEL</sequence>
<evidence type="ECO:0000259" key="1">
    <source>
        <dbReference type="Pfam" id="PF10552"/>
    </source>
</evidence>
<dbReference type="RefSeq" id="WP_188775316.1">
    <property type="nucleotide sequence ID" value="NZ_BMMB01000004.1"/>
</dbReference>
<dbReference type="Pfam" id="PF10552">
    <property type="entry name" value="ORF6C"/>
    <property type="match status" value="1"/>
</dbReference>
<evidence type="ECO:0000313" key="2">
    <source>
        <dbReference type="EMBL" id="MDR6243185.1"/>
    </source>
</evidence>
<name>A0ABU1IVZ7_9BACL</name>
<gene>
    <name evidence="2" type="ORF">JOC58_001070</name>
</gene>
<reference evidence="2 3" key="1">
    <citation type="submission" date="2023-07" db="EMBL/GenBank/DDBJ databases">
        <title>Genomic Encyclopedia of Type Strains, Phase IV (KMG-IV): sequencing the most valuable type-strain genomes for metagenomic binning, comparative biology and taxonomic classification.</title>
        <authorList>
            <person name="Goeker M."/>
        </authorList>
    </citation>
    <scope>NUCLEOTIDE SEQUENCE [LARGE SCALE GENOMIC DNA]</scope>
    <source>
        <strain evidence="2 3">DSM 22170</strain>
    </source>
</reference>
<dbReference type="NCBIfam" id="TIGR02681">
    <property type="entry name" value="phage_pRha"/>
    <property type="match status" value="1"/>
</dbReference>
<keyword evidence="3" id="KW-1185">Reference proteome</keyword>
<dbReference type="EMBL" id="JAVDQH010000003">
    <property type="protein sequence ID" value="MDR6243185.1"/>
    <property type="molecule type" value="Genomic_DNA"/>
</dbReference>
<proteinExistence type="predicted"/>
<dbReference type="Proteomes" id="UP001185028">
    <property type="component" value="Unassembled WGS sequence"/>
</dbReference>
<comment type="caution">
    <text evidence="2">The sequence shown here is derived from an EMBL/GenBank/DDBJ whole genome shotgun (WGS) entry which is preliminary data.</text>
</comment>
<dbReference type="InterPro" id="IPR018878">
    <property type="entry name" value="ORF6C_dom"/>
</dbReference>
<feature type="domain" description="ORF6C" evidence="1">
    <location>
        <begin position="110"/>
        <end position="211"/>
    </location>
</feature>
<protein>
    <submittedName>
        <fullName evidence="2">Rha family phage regulatory protein</fullName>
    </submittedName>
</protein>
<accession>A0ABU1IVZ7</accession>
<organism evidence="2 3">
    <name type="scientific">Paenibacillus hunanensis</name>
    <dbReference type="NCBI Taxonomy" id="539262"/>
    <lineage>
        <taxon>Bacteria</taxon>
        <taxon>Bacillati</taxon>
        <taxon>Bacillota</taxon>
        <taxon>Bacilli</taxon>
        <taxon>Bacillales</taxon>
        <taxon>Paenibacillaceae</taxon>
        <taxon>Paenibacillus</taxon>
    </lineage>
</organism>
<evidence type="ECO:0000313" key="3">
    <source>
        <dbReference type="Proteomes" id="UP001185028"/>
    </source>
</evidence>
<dbReference type="Pfam" id="PF09669">
    <property type="entry name" value="Phage_pRha"/>
    <property type="match status" value="1"/>
</dbReference>
<dbReference type="InterPro" id="IPR014054">
    <property type="entry name" value="Phage_regulatory_Rha"/>
</dbReference>